<keyword evidence="2" id="KW-0645">Protease</keyword>
<sequence length="83" mass="9144">MSMTARIIYQPYHVSGYAGLQPGTPLACRSPEDALRRAERAYKAGLVAGADVVRVYHDEEADEFGDPEFLSRIGQTPDGDEEE</sequence>
<evidence type="ECO:0000313" key="3">
    <source>
        <dbReference type="Proteomes" id="UP001524547"/>
    </source>
</evidence>
<evidence type="ECO:0000256" key="1">
    <source>
        <dbReference type="SAM" id="MobiDB-lite"/>
    </source>
</evidence>
<comment type="caution">
    <text evidence="2">The sequence shown here is derived from an EMBL/GenBank/DDBJ whole genome shotgun (WGS) entry which is preliminary data.</text>
</comment>
<dbReference type="Proteomes" id="UP001524547">
    <property type="component" value="Unassembled WGS sequence"/>
</dbReference>
<keyword evidence="2" id="KW-0378">Hydrolase</keyword>
<dbReference type="GO" id="GO:0004177">
    <property type="term" value="F:aminopeptidase activity"/>
    <property type="evidence" value="ECO:0007669"/>
    <property type="project" value="UniProtKB-KW"/>
</dbReference>
<name>A0ABT1VZ08_9PROT</name>
<accession>A0ABT1VZ08</accession>
<feature type="region of interest" description="Disordered" evidence="1">
    <location>
        <begin position="64"/>
        <end position="83"/>
    </location>
</feature>
<proteinExistence type="predicted"/>
<evidence type="ECO:0000313" key="2">
    <source>
        <dbReference type="EMBL" id="MCQ8241566.1"/>
    </source>
</evidence>
<reference evidence="2 3" key="1">
    <citation type="submission" date="2022-06" db="EMBL/GenBank/DDBJ databases">
        <title>Rhizosaccharibacter gen. nov. sp. nov. KSS12, endophytic bacteria isolated from sugarcane.</title>
        <authorList>
            <person name="Pitiwittayakul N."/>
        </authorList>
    </citation>
    <scope>NUCLEOTIDE SEQUENCE [LARGE SCALE GENOMIC DNA]</scope>
    <source>
        <strain evidence="2 3">KSS12</strain>
    </source>
</reference>
<dbReference type="EMBL" id="JAMZEJ010000007">
    <property type="protein sequence ID" value="MCQ8241566.1"/>
    <property type="molecule type" value="Genomic_DNA"/>
</dbReference>
<keyword evidence="3" id="KW-1185">Reference proteome</keyword>
<organism evidence="2 3">
    <name type="scientific">Rhizosaccharibacter radicis</name>
    <dbReference type="NCBI Taxonomy" id="2782605"/>
    <lineage>
        <taxon>Bacteria</taxon>
        <taxon>Pseudomonadati</taxon>
        <taxon>Pseudomonadota</taxon>
        <taxon>Alphaproteobacteria</taxon>
        <taxon>Acetobacterales</taxon>
        <taxon>Acetobacteraceae</taxon>
        <taxon>Rhizosaccharibacter</taxon>
    </lineage>
</organism>
<keyword evidence="2" id="KW-0031">Aminopeptidase</keyword>
<protein>
    <submittedName>
        <fullName evidence="2">Aminopeptidase</fullName>
    </submittedName>
</protein>
<gene>
    <name evidence="2" type="ORF">NFI88_12035</name>
</gene>
<dbReference type="RefSeq" id="WP_422920314.1">
    <property type="nucleotide sequence ID" value="NZ_JAMZEJ010000007.1"/>
</dbReference>